<feature type="compositionally biased region" description="Polar residues" evidence="1">
    <location>
        <begin position="29"/>
        <end position="43"/>
    </location>
</feature>
<dbReference type="HOGENOM" id="CLU_641030_0_0_1"/>
<dbReference type="Proteomes" id="UP000001194">
    <property type="component" value="Unassembled WGS sequence"/>
</dbReference>
<feature type="compositionally biased region" description="Low complexity" evidence="1">
    <location>
        <begin position="85"/>
        <end position="95"/>
    </location>
</feature>
<dbReference type="AlphaFoldDB" id="B0D0E3"/>
<reference evidence="2 3" key="1">
    <citation type="journal article" date="2008" name="Nature">
        <title>The genome of Laccaria bicolor provides insights into mycorrhizal symbiosis.</title>
        <authorList>
            <person name="Martin F."/>
            <person name="Aerts A."/>
            <person name="Ahren D."/>
            <person name="Brun A."/>
            <person name="Danchin E.G.J."/>
            <person name="Duchaussoy F."/>
            <person name="Gibon J."/>
            <person name="Kohler A."/>
            <person name="Lindquist E."/>
            <person name="Pereda V."/>
            <person name="Salamov A."/>
            <person name="Shapiro H.J."/>
            <person name="Wuyts J."/>
            <person name="Blaudez D."/>
            <person name="Buee M."/>
            <person name="Brokstein P."/>
            <person name="Canbaeck B."/>
            <person name="Cohen D."/>
            <person name="Courty P.E."/>
            <person name="Coutinho P.M."/>
            <person name="Delaruelle C."/>
            <person name="Detter J.C."/>
            <person name="Deveau A."/>
            <person name="DiFazio S."/>
            <person name="Duplessis S."/>
            <person name="Fraissinet-Tachet L."/>
            <person name="Lucic E."/>
            <person name="Frey-Klett P."/>
            <person name="Fourrey C."/>
            <person name="Feussner I."/>
            <person name="Gay G."/>
            <person name="Grimwood J."/>
            <person name="Hoegger P.J."/>
            <person name="Jain P."/>
            <person name="Kilaru S."/>
            <person name="Labbe J."/>
            <person name="Lin Y.C."/>
            <person name="Legue V."/>
            <person name="Le Tacon F."/>
            <person name="Marmeisse R."/>
            <person name="Melayah D."/>
            <person name="Montanini B."/>
            <person name="Muratet M."/>
            <person name="Nehls U."/>
            <person name="Niculita-Hirzel H."/>
            <person name="Oudot-Le Secq M.P."/>
            <person name="Peter M."/>
            <person name="Quesneville H."/>
            <person name="Rajashekar B."/>
            <person name="Reich M."/>
            <person name="Rouhier N."/>
            <person name="Schmutz J."/>
            <person name="Yin T."/>
            <person name="Chalot M."/>
            <person name="Henrissat B."/>
            <person name="Kuees U."/>
            <person name="Lucas S."/>
            <person name="Van de Peer Y."/>
            <person name="Podila G.K."/>
            <person name="Polle A."/>
            <person name="Pukkila P.J."/>
            <person name="Richardson P.M."/>
            <person name="Rouze P."/>
            <person name="Sanders I.R."/>
            <person name="Stajich J.E."/>
            <person name="Tunlid A."/>
            <person name="Tuskan G."/>
            <person name="Grigoriev I.V."/>
        </authorList>
    </citation>
    <scope>NUCLEOTIDE SEQUENCE [LARGE SCALE GENOMIC DNA]</scope>
    <source>
        <strain evidence="3">S238N-H82 / ATCC MYA-4686</strain>
    </source>
</reference>
<dbReference type="GeneID" id="6072939"/>
<sequence>MELSKQDEGAVIAISHWTVLRAIGLSIVPNDNNVPRKSPNDANPPQKHWGWCGAKSSSSSPVSGTTPKSTEPSTTPKSSPPPGPKTKTTLPALLLDNILKKSTHFPPRSPVPSSRREREEKAPAFLFESSSGSGSETLIQEEEEEDEEDEESVQVPVPVPVFSYTSYTTQAPSPSPSPSSSSDEIYQAFVLQWGFAQGPGPANLNHPVGGVGEKLKKGGVVGRDEYVRSPCSEVREEVIPELTKAYLAPSLHLNDIHPNHPAKNNPPHTPADDPLKRHSAHRPPPDATDPFALRYAFPIPCSYTTHIYIRGSDSPHNLIIPQSSHFVFVSDDEALATTEALKAKMEGINCEREIEIERIVSCLPLEFCGSDPNLRRNMEGAFEGLRNAPGNTLKCRFSSTTASPTQLPVNLPPPQFRLQETSSSSYSH</sequence>
<protein>
    <submittedName>
        <fullName evidence="2">Predicted protein</fullName>
    </submittedName>
</protein>
<accession>B0D0E3</accession>
<feature type="compositionally biased region" description="Polar residues" evidence="1">
    <location>
        <begin position="418"/>
        <end position="428"/>
    </location>
</feature>
<organism evidence="3">
    <name type="scientific">Laccaria bicolor (strain S238N-H82 / ATCC MYA-4686)</name>
    <name type="common">Bicoloured deceiver</name>
    <name type="synonym">Laccaria laccata var. bicolor</name>
    <dbReference type="NCBI Taxonomy" id="486041"/>
    <lineage>
        <taxon>Eukaryota</taxon>
        <taxon>Fungi</taxon>
        <taxon>Dikarya</taxon>
        <taxon>Basidiomycota</taxon>
        <taxon>Agaricomycotina</taxon>
        <taxon>Agaricomycetes</taxon>
        <taxon>Agaricomycetidae</taxon>
        <taxon>Agaricales</taxon>
        <taxon>Agaricineae</taxon>
        <taxon>Hydnangiaceae</taxon>
        <taxon>Laccaria</taxon>
    </lineage>
</organism>
<feature type="region of interest" description="Disordered" evidence="1">
    <location>
        <begin position="29"/>
        <end position="154"/>
    </location>
</feature>
<feature type="region of interest" description="Disordered" evidence="1">
    <location>
        <begin position="254"/>
        <end position="287"/>
    </location>
</feature>
<name>B0D0E3_LACBS</name>
<evidence type="ECO:0000313" key="3">
    <source>
        <dbReference type="Proteomes" id="UP000001194"/>
    </source>
</evidence>
<dbReference type="OrthoDB" id="5586015at2759"/>
<dbReference type="KEGG" id="lbc:LACBIDRAFT_293048"/>
<dbReference type="EMBL" id="DS547095">
    <property type="protein sequence ID" value="EDR11813.1"/>
    <property type="molecule type" value="Genomic_DNA"/>
</dbReference>
<feature type="compositionally biased region" description="Acidic residues" evidence="1">
    <location>
        <begin position="139"/>
        <end position="152"/>
    </location>
</feature>
<feature type="region of interest" description="Disordered" evidence="1">
    <location>
        <begin position="402"/>
        <end position="428"/>
    </location>
</feature>
<gene>
    <name evidence="2" type="ORF">LACBIDRAFT_293048</name>
</gene>
<dbReference type="InParanoid" id="B0D0E3"/>
<keyword evidence="3" id="KW-1185">Reference proteome</keyword>
<evidence type="ECO:0000313" key="2">
    <source>
        <dbReference type="EMBL" id="EDR11813.1"/>
    </source>
</evidence>
<dbReference type="RefSeq" id="XP_001877710.1">
    <property type="nucleotide sequence ID" value="XM_001877675.1"/>
</dbReference>
<feature type="compositionally biased region" description="Low complexity" evidence="1">
    <location>
        <begin position="55"/>
        <end position="77"/>
    </location>
</feature>
<evidence type="ECO:0000256" key="1">
    <source>
        <dbReference type="SAM" id="MobiDB-lite"/>
    </source>
</evidence>
<proteinExistence type="predicted"/>